<evidence type="ECO:0000256" key="2">
    <source>
        <dbReference type="ARBA" id="ARBA00022448"/>
    </source>
</evidence>
<feature type="transmembrane region" description="Helical" evidence="6">
    <location>
        <begin position="310"/>
        <end position="328"/>
    </location>
</feature>
<dbReference type="AlphaFoldDB" id="A0A812VVT9"/>
<dbReference type="Pfam" id="PF07690">
    <property type="entry name" value="MFS_1"/>
    <property type="match status" value="1"/>
</dbReference>
<gene>
    <name evidence="8" type="primary">mfsB</name>
    <name evidence="8" type="ORF">SPIL2461_LOCUS17140</name>
</gene>
<evidence type="ECO:0000259" key="7">
    <source>
        <dbReference type="PROSITE" id="PS50850"/>
    </source>
</evidence>
<keyword evidence="9" id="KW-1185">Reference proteome</keyword>
<evidence type="ECO:0000256" key="5">
    <source>
        <dbReference type="ARBA" id="ARBA00023136"/>
    </source>
</evidence>
<evidence type="ECO:0000256" key="4">
    <source>
        <dbReference type="ARBA" id="ARBA00022989"/>
    </source>
</evidence>
<reference evidence="8" key="1">
    <citation type="submission" date="2021-02" db="EMBL/GenBank/DDBJ databases">
        <authorList>
            <person name="Dougan E. K."/>
            <person name="Rhodes N."/>
            <person name="Thang M."/>
            <person name="Chan C."/>
        </authorList>
    </citation>
    <scope>NUCLEOTIDE SEQUENCE</scope>
</reference>
<keyword evidence="4 6" id="KW-1133">Transmembrane helix</keyword>
<comment type="subcellular location">
    <subcellularLocation>
        <location evidence="1">Membrane</location>
        <topology evidence="1">Multi-pass membrane protein</topology>
    </subcellularLocation>
</comment>
<dbReference type="InterPro" id="IPR011701">
    <property type="entry name" value="MFS"/>
</dbReference>
<dbReference type="OrthoDB" id="414765at2759"/>
<feature type="transmembrane region" description="Helical" evidence="6">
    <location>
        <begin position="267"/>
        <end position="290"/>
    </location>
</feature>
<sequence length="485" mass="52019">MSGPLSASASDAARPRLTNKILFVIAAMNLIDCINVNIMTPYAVEMVSTFLNKSPDSSDVHTTVSLLIGLYSLFEVIFSPFWGMVADRVGRRPCLLIGLAGSALAPILLGLGKSLPVIFAVRALDGFFCGNLGVTRTYLGEVVDKTNEARGFSILALCFAMGLIVGPLLGGQLVFPARTAPSLFKGTLFDEYPFLLPNLTYAIFAAIAWIIGFFCMEETLPRSKRCVRTASARHGMQLALSEAVDAADGGDSADAGRTRSKCYPMTTIQVIVTYCGLAGTAVAQNSLVILLLPDPRSLDGFDMGPQQISIILNIGALGVILCQLMLYPRLTKQMGFLNTFVLGFLLNSLAYGLYPVYGLFADPVKYGLWRYVVLGLGQFVYMVGTFLMFPTAFAFINRASEGLNRGTVNGFANAAGALSRAIAPSFASHLLDGCTGWGWFGRYIPFYIITLVCGLFFTVSWSGLRKIDQATTLPASAGGEEGSSA</sequence>
<proteinExistence type="predicted"/>
<organism evidence="8 9">
    <name type="scientific">Symbiodinium pilosum</name>
    <name type="common">Dinoflagellate</name>
    <dbReference type="NCBI Taxonomy" id="2952"/>
    <lineage>
        <taxon>Eukaryota</taxon>
        <taxon>Sar</taxon>
        <taxon>Alveolata</taxon>
        <taxon>Dinophyceae</taxon>
        <taxon>Suessiales</taxon>
        <taxon>Symbiodiniaceae</taxon>
        <taxon>Symbiodinium</taxon>
    </lineage>
</organism>
<comment type="caution">
    <text evidence="8">The sequence shown here is derived from an EMBL/GenBank/DDBJ whole genome shotgun (WGS) entry which is preliminary data.</text>
</comment>
<feature type="transmembrane region" description="Helical" evidence="6">
    <location>
        <begin position="369"/>
        <end position="396"/>
    </location>
</feature>
<dbReference type="InterPro" id="IPR020846">
    <property type="entry name" value="MFS_dom"/>
</dbReference>
<keyword evidence="5 6" id="KW-0472">Membrane</keyword>
<dbReference type="PRINTS" id="PR01035">
    <property type="entry name" value="TCRTETA"/>
</dbReference>
<dbReference type="PANTHER" id="PTHR23504">
    <property type="entry name" value="MAJOR FACILITATOR SUPERFAMILY DOMAIN-CONTAINING PROTEIN 10"/>
    <property type="match status" value="1"/>
</dbReference>
<feature type="transmembrane region" description="Helical" evidence="6">
    <location>
        <begin position="443"/>
        <end position="464"/>
    </location>
</feature>
<dbReference type="PROSITE" id="PS50850">
    <property type="entry name" value="MFS"/>
    <property type="match status" value="1"/>
</dbReference>
<evidence type="ECO:0000313" key="9">
    <source>
        <dbReference type="Proteomes" id="UP000649617"/>
    </source>
</evidence>
<feature type="transmembrane region" description="Helical" evidence="6">
    <location>
        <begin position="151"/>
        <end position="175"/>
    </location>
</feature>
<feature type="transmembrane region" description="Helical" evidence="6">
    <location>
        <begin position="117"/>
        <end position="139"/>
    </location>
</feature>
<feature type="transmembrane region" description="Helical" evidence="6">
    <location>
        <begin position="21"/>
        <end position="44"/>
    </location>
</feature>
<feature type="transmembrane region" description="Helical" evidence="6">
    <location>
        <begin position="64"/>
        <end position="82"/>
    </location>
</feature>
<evidence type="ECO:0000256" key="3">
    <source>
        <dbReference type="ARBA" id="ARBA00022692"/>
    </source>
</evidence>
<evidence type="ECO:0000256" key="6">
    <source>
        <dbReference type="SAM" id="Phobius"/>
    </source>
</evidence>
<feature type="transmembrane region" description="Helical" evidence="6">
    <location>
        <begin position="335"/>
        <end position="357"/>
    </location>
</feature>
<dbReference type="EMBL" id="CAJNIZ010042972">
    <property type="protein sequence ID" value="CAE7645140.1"/>
    <property type="molecule type" value="Genomic_DNA"/>
</dbReference>
<feature type="transmembrane region" description="Helical" evidence="6">
    <location>
        <begin position="195"/>
        <end position="215"/>
    </location>
</feature>
<protein>
    <submittedName>
        <fullName evidence="8">MfsB protein</fullName>
    </submittedName>
</protein>
<evidence type="ECO:0000313" key="8">
    <source>
        <dbReference type="EMBL" id="CAE7645140.1"/>
    </source>
</evidence>
<name>A0A812VVT9_SYMPI</name>
<dbReference type="Gene3D" id="1.20.1250.20">
    <property type="entry name" value="MFS general substrate transporter like domains"/>
    <property type="match status" value="1"/>
</dbReference>
<dbReference type="InterPro" id="IPR036259">
    <property type="entry name" value="MFS_trans_sf"/>
</dbReference>
<feature type="transmembrane region" description="Helical" evidence="6">
    <location>
        <begin position="94"/>
        <end position="111"/>
    </location>
</feature>
<feature type="transmembrane region" description="Helical" evidence="6">
    <location>
        <begin position="408"/>
        <end position="431"/>
    </location>
</feature>
<dbReference type="SUPFAM" id="SSF103473">
    <property type="entry name" value="MFS general substrate transporter"/>
    <property type="match status" value="1"/>
</dbReference>
<dbReference type="Proteomes" id="UP000649617">
    <property type="component" value="Unassembled WGS sequence"/>
</dbReference>
<dbReference type="PANTHER" id="PTHR23504:SF15">
    <property type="entry name" value="MAJOR FACILITATOR SUPERFAMILY (MFS) PROFILE DOMAIN-CONTAINING PROTEIN"/>
    <property type="match status" value="1"/>
</dbReference>
<feature type="domain" description="Major facilitator superfamily (MFS) profile" evidence="7">
    <location>
        <begin position="21"/>
        <end position="462"/>
    </location>
</feature>
<dbReference type="InterPro" id="IPR001958">
    <property type="entry name" value="Tet-R_TetA/multi-R_MdtG-like"/>
</dbReference>
<accession>A0A812VVT9</accession>
<keyword evidence="2" id="KW-0813">Transport</keyword>
<dbReference type="GO" id="GO:0016020">
    <property type="term" value="C:membrane"/>
    <property type="evidence" value="ECO:0007669"/>
    <property type="project" value="UniProtKB-SubCell"/>
</dbReference>
<dbReference type="GO" id="GO:0022857">
    <property type="term" value="F:transmembrane transporter activity"/>
    <property type="evidence" value="ECO:0007669"/>
    <property type="project" value="InterPro"/>
</dbReference>
<keyword evidence="3 6" id="KW-0812">Transmembrane</keyword>
<evidence type="ECO:0000256" key="1">
    <source>
        <dbReference type="ARBA" id="ARBA00004141"/>
    </source>
</evidence>